<dbReference type="InterPro" id="IPR011098">
    <property type="entry name" value="G5_dom"/>
</dbReference>
<protein>
    <recommendedName>
        <fullName evidence="5">G5 domain-containing protein</fullName>
    </recommendedName>
</protein>
<dbReference type="CDD" id="cd13925">
    <property type="entry name" value="RPF"/>
    <property type="match status" value="1"/>
</dbReference>
<evidence type="ECO:0000259" key="5">
    <source>
        <dbReference type="PROSITE" id="PS51109"/>
    </source>
</evidence>
<name>A0ABN3J6L2_9ACTN</name>
<dbReference type="EMBL" id="BAAARW010000012">
    <property type="protein sequence ID" value="GAA2422234.1"/>
    <property type="molecule type" value="Genomic_DNA"/>
</dbReference>
<keyword evidence="2" id="KW-0732">Signal</keyword>
<comment type="caution">
    <text evidence="6">The sequence shown here is derived from an EMBL/GenBank/DDBJ whole genome shotgun (WGS) entry which is preliminary data.</text>
</comment>
<feature type="region of interest" description="Disordered" evidence="4">
    <location>
        <begin position="39"/>
        <end position="60"/>
    </location>
</feature>
<reference evidence="6 7" key="1">
    <citation type="journal article" date="2019" name="Int. J. Syst. Evol. Microbiol.">
        <title>The Global Catalogue of Microorganisms (GCM) 10K type strain sequencing project: providing services to taxonomists for standard genome sequencing and annotation.</title>
        <authorList>
            <consortium name="The Broad Institute Genomics Platform"/>
            <consortium name="The Broad Institute Genome Sequencing Center for Infectious Disease"/>
            <person name="Wu L."/>
            <person name="Ma J."/>
        </authorList>
    </citation>
    <scope>NUCLEOTIDE SEQUENCE [LARGE SCALE GENOMIC DNA]</scope>
    <source>
        <strain evidence="6 7">JCM 3325</strain>
    </source>
</reference>
<keyword evidence="3" id="KW-0378">Hydrolase</keyword>
<evidence type="ECO:0000256" key="2">
    <source>
        <dbReference type="ARBA" id="ARBA00022729"/>
    </source>
</evidence>
<dbReference type="Proteomes" id="UP001501231">
    <property type="component" value="Unassembled WGS sequence"/>
</dbReference>
<dbReference type="InterPro" id="IPR023346">
    <property type="entry name" value="Lysozyme-like_dom_sf"/>
</dbReference>
<accession>A0ABN3J6L2</accession>
<proteinExistence type="inferred from homology"/>
<dbReference type="Gene3D" id="2.20.230.10">
    <property type="entry name" value="Resuscitation-promoting factor rpfb"/>
    <property type="match status" value="1"/>
</dbReference>
<dbReference type="SUPFAM" id="SSF53955">
    <property type="entry name" value="Lysozyme-like"/>
    <property type="match status" value="1"/>
</dbReference>
<evidence type="ECO:0000256" key="4">
    <source>
        <dbReference type="SAM" id="MobiDB-lite"/>
    </source>
</evidence>
<dbReference type="SMART" id="SM01208">
    <property type="entry name" value="G5"/>
    <property type="match status" value="1"/>
</dbReference>
<sequence>MHRAPPGALSAMEETKVRRPPTRSALSLLVTAALLAGCGGEKAPSTSAPSSAAADAPRPSATPRKIVLMVDKKKSEVMSAGATVEQVLSQARVALGPYDLVSPPRQSPPGEMIKVVRLLSKPVTKTVKTSAPPIRKKSSKVAPFSEKVMRKGKPGMKVVQIAYVRRRGKKVKAVISEQVKRKPVAAIVAVGPKGASTGSAARLNWAGLAKCESGGNPKAVNPAGYYGLYQFSMQTWGSVGGSGKPSDASAAEQTYRAQLLYNKVNGRWQGQWPNCGSNLFG</sequence>
<comment type="similarity">
    <text evidence="1">Belongs to the transglycosylase family. Rpf subfamily.</text>
</comment>
<dbReference type="Pfam" id="PF06737">
    <property type="entry name" value="Transglycosylas"/>
    <property type="match status" value="1"/>
</dbReference>
<gene>
    <name evidence="6" type="ORF">GCM10010191_37420</name>
</gene>
<feature type="compositionally biased region" description="Low complexity" evidence="4">
    <location>
        <begin position="43"/>
        <end position="60"/>
    </location>
</feature>
<evidence type="ECO:0000313" key="7">
    <source>
        <dbReference type="Proteomes" id="UP001501231"/>
    </source>
</evidence>
<evidence type="ECO:0000313" key="6">
    <source>
        <dbReference type="EMBL" id="GAA2422234.1"/>
    </source>
</evidence>
<feature type="domain" description="G5" evidence="5">
    <location>
        <begin position="115"/>
        <end position="194"/>
    </location>
</feature>
<dbReference type="InterPro" id="IPR010618">
    <property type="entry name" value="RPF"/>
</dbReference>
<dbReference type="Pfam" id="PF03990">
    <property type="entry name" value="DUF348"/>
    <property type="match status" value="1"/>
</dbReference>
<dbReference type="Pfam" id="PF07501">
    <property type="entry name" value="G5"/>
    <property type="match status" value="1"/>
</dbReference>
<dbReference type="InterPro" id="IPR007137">
    <property type="entry name" value="DUF348"/>
</dbReference>
<keyword evidence="7" id="KW-1185">Reference proteome</keyword>
<evidence type="ECO:0000256" key="1">
    <source>
        <dbReference type="ARBA" id="ARBA00010830"/>
    </source>
</evidence>
<feature type="region of interest" description="Disordered" evidence="4">
    <location>
        <begin position="1"/>
        <end position="22"/>
    </location>
</feature>
<dbReference type="Gene3D" id="1.10.530.10">
    <property type="match status" value="1"/>
</dbReference>
<evidence type="ECO:0000256" key="3">
    <source>
        <dbReference type="ARBA" id="ARBA00022801"/>
    </source>
</evidence>
<dbReference type="PROSITE" id="PS51109">
    <property type="entry name" value="G5"/>
    <property type="match status" value="1"/>
</dbReference>
<organism evidence="6 7">
    <name type="scientific">Actinomadura vinacea</name>
    <dbReference type="NCBI Taxonomy" id="115336"/>
    <lineage>
        <taxon>Bacteria</taxon>
        <taxon>Bacillati</taxon>
        <taxon>Actinomycetota</taxon>
        <taxon>Actinomycetes</taxon>
        <taxon>Streptosporangiales</taxon>
        <taxon>Thermomonosporaceae</taxon>
        <taxon>Actinomadura</taxon>
    </lineage>
</organism>